<feature type="region of interest" description="Disordered" evidence="1">
    <location>
        <begin position="62"/>
        <end position="123"/>
    </location>
</feature>
<reference evidence="2 3" key="1">
    <citation type="submission" date="2017-09" db="EMBL/GenBank/DDBJ databases">
        <title>WGS assembly of Aquilegia coerulea Goldsmith.</title>
        <authorList>
            <person name="Hodges S."/>
            <person name="Kramer E."/>
            <person name="Nordborg M."/>
            <person name="Tomkins J."/>
            <person name="Borevitz J."/>
            <person name="Derieg N."/>
            <person name="Yan J."/>
            <person name="Mihaltcheva S."/>
            <person name="Hayes R.D."/>
            <person name="Rokhsar D."/>
        </authorList>
    </citation>
    <scope>NUCLEOTIDE SEQUENCE [LARGE SCALE GENOMIC DNA]</scope>
    <source>
        <strain evidence="3">cv. Goldsmith</strain>
    </source>
</reference>
<evidence type="ECO:0000256" key="1">
    <source>
        <dbReference type="SAM" id="MobiDB-lite"/>
    </source>
</evidence>
<evidence type="ECO:0000313" key="2">
    <source>
        <dbReference type="EMBL" id="PIA63600.1"/>
    </source>
</evidence>
<dbReference type="InParanoid" id="A0A2G5F6M7"/>
<keyword evidence="3" id="KW-1185">Reference proteome</keyword>
<feature type="compositionally biased region" description="Low complexity" evidence="1">
    <location>
        <begin position="69"/>
        <end position="80"/>
    </location>
</feature>
<dbReference type="STRING" id="218851.A0A2G5F6M7"/>
<dbReference type="EMBL" id="KZ305019">
    <property type="protein sequence ID" value="PIA63600.1"/>
    <property type="molecule type" value="Genomic_DNA"/>
</dbReference>
<gene>
    <name evidence="2" type="ORF">AQUCO_00201149v1</name>
</gene>
<sequence length="155" mass="16904">MEKDFAVCEKMMSSVCISEKKEPLVCPKPRRFGPLNSTANDSKAGLDLLDIILSRGGYDTENSNNHLTSSPPFFNGSPPSRATNPLVQDAHFEDRKFTPSSSTTIPSTLSSSPSSLTRKGGCARTKFGHKPATVRIEGFDCLNRDRRNCRIPGVA</sequence>
<feature type="compositionally biased region" description="Low complexity" evidence="1">
    <location>
        <begin position="98"/>
        <end position="117"/>
    </location>
</feature>
<accession>A0A2G5F6M7</accession>
<dbReference type="PANTHER" id="PTHR33384">
    <property type="entry name" value="EXPRESSED PROTEIN"/>
    <property type="match status" value="1"/>
</dbReference>
<protein>
    <submittedName>
        <fullName evidence="2">Uncharacterized protein</fullName>
    </submittedName>
</protein>
<dbReference type="AlphaFoldDB" id="A0A2G5F6M7"/>
<dbReference type="OrthoDB" id="900224at2759"/>
<evidence type="ECO:0000313" key="3">
    <source>
        <dbReference type="Proteomes" id="UP000230069"/>
    </source>
</evidence>
<name>A0A2G5F6M7_AQUCA</name>
<dbReference type="Proteomes" id="UP000230069">
    <property type="component" value="Unassembled WGS sequence"/>
</dbReference>
<organism evidence="2 3">
    <name type="scientific">Aquilegia coerulea</name>
    <name type="common">Rocky mountain columbine</name>
    <dbReference type="NCBI Taxonomy" id="218851"/>
    <lineage>
        <taxon>Eukaryota</taxon>
        <taxon>Viridiplantae</taxon>
        <taxon>Streptophyta</taxon>
        <taxon>Embryophyta</taxon>
        <taxon>Tracheophyta</taxon>
        <taxon>Spermatophyta</taxon>
        <taxon>Magnoliopsida</taxon>
        <taxon>Ranunculales</taxon>
        <taxon>Ranunculaceae</taxon>
        <taxon>Thalictroideae</taxon>
        <taxon>Aquilegia</taxon>
    </lineage>
</organism>
<dbReference type="PANTHER" id="PTHR33384:SF1">
    <property type="entry name" value="EXPRESSED PROTEIN"/>
    <property type="match status" value="1"/>
</dbReference>
<proteinExistence type="predicted"/>